<organism evidence="1">
    <name type="scientific">bioreactor metagenome</name>
    <dbReference type="NCBI Taxonomy" id="1076179"/>
    <lineage>
        <taxon>unclassified sequences</taxon>
        <taxon>metagenomes</taxon>
        <taxon>ecological metagenomes</taxon>
    </lineage>
</organism>
<protein>
    <submittedName>
        <fullName evidence="1">Uncharacterized protein</fullName>
    </submittedName>
</protein>
<dbReference type="EMBL" id="VSSQ01064255">
    <property type="protein sequence ID" value="MPN17189.1"/>
    <property type="molecule type" value="Genomic_DNA"/>
</dbReference>
<dbReference type="AlphaFoldDB" id="A0A645FUJ9"/>
<sequence length="36" mass="4295">MLQLGMFVIYQHKSDILCDYVTDRLTMLAYNQKEVN</sequence>
<proteinExistence type="predicted"/>
<evidence type="ECO:0000313" key="1">
    <source>
        <dbReference type="EMBL" id="MPN17189.1"/>
    </source>
</evidence>
<reference evidence="1" key="1">
    <citation type="submission" date="2019-08" db="EMBL/GenBank/DDBJ databases">
        <authorList>
            <person name="Kucharzyk K."/>
            <person name="Murdoch R.W."/>
            <person name="Higgins S."/>
            <person name="Loffler F."/>
        </authorList>
    </citation>
    <scope>NUCLEOTIDE SEQUENCE</scope>
</reference>
<comment type="caution">
    <text evidence="1">The sequence shown here is derived from an EMBL/GenBank/DDBJ whole genome shotgun (WGS) entry which is preliminary data.</text>
</comment>
<gene>
    <name evidence="1" type="ORF">SDC9_164539</name>
</gene>
<name>A0A645FUJ9_9ZZZZ</name>
<accession>A0A645FUJ9</accession>